<dbReference type="Proteomes" id="UP000630528">
    <property type="component" value="Unassembled WGS sequence"/>
</dbReference>
<reference evidence="2" key="1">
    <citation type="journal article" date="2012" name="J. Microbiol. Biotechnol.">
        <title>Ramlibacter ginsenosidimutans sp. nov., with ginsenoside-converting activity.</title>
        <authorList>
            <person name="Wang L."/>
            <person name="An D.S."/>
            <person name="Kim S.G."/>
            <person name="Jin F.X."/>
            <person name="Kim S.C."/>
            <person name="Lee S.T."/>
            <person name="Im W.T."/>
        </authorList>
    </citation>
    <scope>NUCLEOTIDE SEQUENCE</scope>
    <source>
        <strain evidence="2">KACC 17527</strain>
    </source>
</reference>
<organism evidence="2 3">
    <name type="scientific">Ramlibacter ginsenosidimutans</name>
    <dbReference type="NCBI Taxonomy" id="502333"/>
    <lineage>
        <taxon>Bacteria</taxon>
        <taxon>Pseudomonadati</taxon>
        <taxon>Pseudomonadota</taxon>
        <taxon>Betaproteobacteria</taxon>
        <taxon>Burkholderiales</taxon>
        <taxon>Comamonadaceae</taxon>
        <taxon>Ramlibacter</taxon>
    </lineage>
</organism>
<dbReference type="SUPFAM" id="SSF46565">
    <property type="entry name" value="Chaperone J-domain"/>
    <property type="match status" value="1"/>
</dbReference>
<feature type="region of interest" description="Disordered" evidence="1">
    <location>
        <begin position="269"/>
        <end position="296"/>
    </location>
</feature>
<evidence type="ECO:0000313" key="3">
    <source>
        <dbReference type="Proteomes" id="UP000630528"/>
    </source>
</evidence>
<dbReference type="AlphaFoldDB" id="A0A934WMX1"/>
<accession>A0A934WMX1</accession>
<feature type="region of interest" description="Disordered" evidence="1">
    <location>
        <begin position="153"/>
        <end position="185"/>
    </location>
</feature>
<gene>
    <name evidence="2" type="ORF">JJB11_13370</name>
</gene>
<dbReference type="EMBL" id="JAEPWM010000005">
    <property type="protein sequence ID" value="MBK6007086.1"/>
    <property type="molecule type" value="Genomic_DNA"/>
</dbReference>
<protein>
    <submittedName>
        <fullName evidence="2">J domain-containing protein</fullName>
    </submittedName>
</protein>
<reference evidence="2" key="2">
    <citation type="submission" date="2021-01" db="EMBL/GenBank/DDBJ databases">
        <authorList>
            <person name="Kang M."/>
        </authorList>
    </citation>
    <scope>NUCLEOTIDE SEQUENCE</scope>
    <source>
        <strain evidence="2">KACC 17527</strain>
    </source>
</reference>
<evidence type="ECO:0000256" key="1">
    <source>
        <dbReference type="SAM" id="MobiDB-lite"/>
    </source>
</evidence>
<name>A0A934WMX1_9BURK</name>
<comment type="caution">
    <text evidence="2">The sequence shown here is derived from an EMBL/GenBank/DDBJ whole genome shotgun (WGS) entry which is preliminary data.</text>
</comment>
<dbReference type="RefSeq" id="WP_201171875.1">
    <property type="nucleotide sequence ID" value="NZ_JAEPWM010000005.1"/>
</dbReference>
<sequence>MAQAQLLQIEPDPADASLARQQEHFNALVQEVAAGRATLAEWKDRIARYHQAVEPLQRELHAAWREWALALDQASLRPGLSRGERQQLSELLRDAVAPLLEHEDDIELAAVAERHGDAVSSARAGADDIAPASSDATHLENIAEEWERQAASAAAQRAQRAAKRRAASASKQRAKEERDASQSVRDVYRRVASALHPDREPDAAQRARKTSLMQQANEAYGQRNLLALLELQLQAEQVDAAHLSSANRQRLQHYITVLQEQLADLQSETRRMESSFREATGAAPGSGLQPRKADRLISSEAQRLRADLLSLRRQTRALQDVEDLKAWLRAVRKG</sequence>
<dbReference type="InterPro" id="IPR036869">
    <property type="entry name" value="J_dom_sf"/>
</dbReference>
<evidence type="ECO:0000313" key="2">
    <source>
        <dbReference type="EMBL" id="MBK6007086.1"/>
    </source>
</evidence>
<proteinExistence type="predicted"/>
<keyword evidence="3" id="KW-1185">Reference proteome</keyword>